<sequence>MSSTLSVIDEIKVESSDTAESVMSTDSETREGSTSDSDGTTSEEGSYDASATWPYRFAMDNNCGQFGSRRPLSPPYKYPIDSHAGPMLIEESWKTFCGVCGTCITLEDEQNLMWATGSYGSYGGSVLAQPDDAGNREFQKLQAPEADSDGHYASRRDFGIMPKAGWTGLYRVVICHTRLAAKRDIPRYHVSGVGRYHLWDSDPGARKLSKNLEYKDSRGVLNNEPVFTVPWKKDDLLVDRQHFYNKLIPDDKKDMTKSKPLVKRVNVYPAHFYNSDFQHLYPHGFPIHAHCWSLAERVIGGDRIEKDLELFIRILQQRWEDENIIQNSRQLNEWIIDRYSYLARSEYDCDLQLVAIRDPITVHEVEEIIAESAKRYSLLKDKQGDAPTIVTANYALFTIPYEVWAGIFDCLHYSELVKFLSVTRIQMPPSYWRSRAPRDIIWELDDIDCGTTPVDWQHLCLRAERLCDESLGLVNRQRICNVLKEVGTKLDFFSDVEVADNQAREAASPTPETLSEASTVRHDLCHGGSDSEEELGLTEWDDEYAKKDYLVVAEWDGN</sequence>
<dbReference type="EMBL" id="CP055901">
    <property type="protein sequence ID" value="QKX59754.1"/>
    <property type="molecule type" value="Genomic_DNA"/>
</dbReference>
<dbReference type="Proteomes" id="UP000509510">
    <property type="component" value="Chromosome IV"/>
</dbReference>
<evidence type="ECO:0000313" key="2">
    <source>
        <dbReference type="EMBL" id="QKX59754.1"/>
    </source>
</evidence>
<dbReference type="GeneID" id="55994389"/>
<evidence type="ECO:0000313" key="3">
    <source>
        <dbReference type="Proteomes" id="UP000509510"/>
    </source>
</evidence>
<dbReference type="RefSeq" id="XP_035345931.1">
    <property type="nucleotide sequence ID" value="XM_035490038.1"/>
</dbReference>
<proteinExistence type="predicted"/>
<accession>A0A7H8R042</accession>
<dbReference type="AlphaFoldDB" id="A0A7H8R042"/>
<feature type="compositionally biased region" description="Low complexity" evidence="1">
    <location>
        <begin position="34"/>
        <end position="44"/>
    </location>
</feature>
<dbReference type="OrthoDB" id="5283415at2759"/>
<keyword evidence="3" id="KW-1185">Reference proteome</keyword>
<organism evidence="2 3">
    <name type="scientific">Talaromyces rugulosus</name>
    <name type="common">Penicillium rugulosum</name>
    <dbReference type="NCBI Taxonomy" id="121627"/>
    <lineage>
        <taxon>Eukaryota</taxon>
        <taxon>Fungi</taxon>
        <taxon>Dikarya</taxon>
        <taxon>Ascomycota</taxon>
        <taxon>Pezizomycotina</taxon>
        <taxon>Eurotiomycetes</taxon>
        <taxon>Eurotiomycetidae</taxon>
        <taxon>Eurotiales</taxon>
        <taxon>Trichocomaceae</taxon>
        <taxon>Talaromyces</taxon>
        <taxon>Talaromyces sect. Islandici</taxon>
    </lineage>
</organism>
<name>A0A7H8R042_TALRU</name>
<protein>
    <submittedName>
        <fullName evidence="2">Uncharacterized protein</fullName>
    </submittedName>
</protein>
<evidence type="ECO:0000256" key="1">
    <source>
        <dbReference type="SAM" id="MobiDB-lite"/>
    </source>
</evidence>
<feature type="compositionally biased region" description="Polar residues" evidence="1">
    <location>
        <begin position="16"/>
        <end position="26"/>
    </location>
</feature>
<gene>
    <name evidence="2" type="ORF">TRUGW13939_06896</name>
</gene>
<reference evidence="3" key="1">
    <citation type="submission" date="2020-06" db="EMBL/GenBank/DDBJ databases">
        <title>A chromosome-scale genome assembly of Talaromyces rugulosus W13939.</title>
        <authorList>
            <person name="Wang B."/>
            <person name="Guo L."/>
            <person name="Ye K."/>
            <person name="Wang L."/>
        </authorList>
    </citation>
    <scope>NUCLEOTIDE SEQUENCE [LARGE SCALE GENOMIC DNA]</scope>
    <source>
        <strain evidence="3">W13939</strain>
    </source>
</reference>
<feature type="region of interest" description="Disordered" evidence="1">
    <location>
        <begin position="1"/>
        <end position="47"/>
    </location>
</feature>
<dbReference type="KEGG" id="trg:TRUGW13939_06896"/>